<name>A0ABP8LJM7_9BACT</name>
<organism evidence="3 4">
    <name type="scientific">Pontibacter saemangeumensis</name>
    <dbReference type="NCBI Taxonomy" id="1084525"/>
    <lineage>
        <taxon>Bacteria</taxon>
        <taxon>Pseudomonadati</taxon>
        <taxon>Bacteroidota</taxon>
        <taxon>Cytophagia</taxon>
        <taxon>Cytophagales</taxon>
        <taxon>Hymenobacteraceae</taxon>
        <taxon>Pontibacter</taxon>
    </lineage>
</organism>
<keyword evidence="4" id="KW-1185">Reference proteome</keyword>
<dbReference type="Proteomes" id="UP001500552">
    <property type="component" value="Unassembled WGS sequence"/>
</dbReference>
<comment type="caution">
    <text evidence="3">The sequence shown here is derived from an EMBL/GenBank/DDBJ whole genome shotgun (WGS) entry which is preliminary data.</text>
</comment>
<evidence type="ECO:0000313" key="4">
    <source>
        <dbReference type="Proteomes" id="UP001500552"/>
    </source>
</evidence>
<protein>
    <recommendedName>
        <fullName evidence="2">AB hydrolase-1 domain-containing protein</fullName>
    </recommendedName>
</protein>
<evidence type="ECO:0000259" key="2">
    <source>
        <dbReference type="Pfam" id="PF12697"/>
    </source>
</evidence>
<accession>A0ABP8LJM7</accession>
<reference evidence="4" key="1">
    <citation type="journal article" date="2019" name="Int. J. Syst. Evol. Microbiol.">
        <title>The Global Catalogue of Microorganisms (GCM) 10K type strain sequencing project: providing services to taxonomists for standard genome sequencing and annotation.</title>
        <authorList>
            <consortium name="The Broad Institute Genomics Platform"/>
            <consortium name="The Broad Institute Genome Sequencing Center for Infectious Disease"/>
            <person name="Wu L."/>
            <person name="Ma J."/>
        </authorList>
    </citation>
    <scope>NUCLEOTIDE SEQUENCE [LARGE SCALE GENOMIC DNA]</scope>
    <source>
        <strain evidence="4">JCM 17926</strain>
    </source>
</reference>
<dbReference type="PANTHER" id="PTHR43798">
    <property type="entry name" value="MONOACYLGLYCEROL LIPASE"/>
    <property type="match status" value="1"/>
</dbReference>
<dbReference type="Gene3D" id="3.40.50.1820">
    <property type="entry name" value="alpha/beta hydrolase"/>
    <property type="match status" value="1"/>
</dbReference>
<dbReference type="EMBL" id="BAABHC010000009">
    <property type="protein sequence ID" value="GAA4431010.1"/>
    <property type="molecule type" value="Genomic_DNA"/>
</dbReference>
<keyword evidence="1" id="KW-0378">Hydrolase</keyword>
<gene>
    <name evidence="3" type="ORF">GCM10023188_18150</name>
</gene>
<proteinExistence type="predicted"/>
<evidence type="ECO:0000313" key="3">
    <source>
        <dbReference type="EMBL" id="GAA4431010.1"/>
    </source>
</evidence>
<dbReference type="InterPro" id="IPR000073">
    <property type="entry name" value="AB_hydrolase_1"/>
</dbReference>
<evidence type="ECO:0000256" key="1">
    <source>
        <dbReference type="ARBA" id="ARBA00022801"/>
    </source>
</evidence>
<dbReference type="RefSeq" id="WP_345158464.1">
    <property type="nucleotide sequence ID" value="NZ_BAABHC010000009.1"/>
</dbReference>
<dbReference type="InterPro" id="IPR050266">
    <property type="entry name" value="AB_hydrolase_sf"/>
</dbReference>
<feature type="domain" description="AB hydrolase-1" evidence="2">
    <location>
        <begin position="24"/>
        <end position="277"/>
    </location>
</feature>
<sequence length="289" mass="31997">MAMVYTTRNGYQLHYIEKGTGNFIVFVHGSASDYRTWEKQQQEFSNYYHTVAYSRRYHWPNQRIAAGEDYSMAGHVGDLEDLLAKLGSKPVHLVGHSYGAFVCLLLAAKSPQLVRTLVLAEPPAITLFVSNSPKPTELLRLLFSRPKTALALIKFGATGIGPATAAVKAGKLEAAMEIFGKATLGTQAFVHLSEARREQVRANLIKAEFLGSGFPPLDLSEIRRIVVPVLLVAGEKSPRMFHYLLDRLSELLAHAERITVPGASHILHEDNPAFYNAAVHAFLRKFEIG</sequence>
<dbReference type="SUPFAM" id="SSF53474">
    <property type="entry name" value="alpha/beta-Hydrolases"/>
    <property type="match status" value="1"/>
</dbReference>
<dbReference type="Pfam" id="PF12697">
    <property type="entry name" value="Abhydrolase_6"/>
    <property type="match status" value="1"/>
</dbReference>
<dbReference type="PANTHER" id="PTHR43798:SF31">
    <property type="entry name" value="AB HYDROLASE SUPERFAMILY PROTEIN YCLE"/>
    <property type="match status" value="1"/>
</dbReference>
<dbReference type="InterPro" id="IPR029058">
    <property type="entry name" value="AB_hydrolase_fold"/>
</dbReference>